<proteinExistence type="predicted"/>
<evidence type="ECO:0000313" key="2">
    <source>
        <dbReference type="EMBL" id="MYL62165.1"/>
    </source>
</evidence>
<feature type="transmembrane region" description="Helical" evidence="1">
    <location>
        <begin position="12"/>
        <end position="32"/>
    </location>
</feature>
<dbReference type="EMBL" id="WMEY01000001">
    <property type="protein sequence ID" value="MYL62165.1"/>
    <property type="molecule type" value="Genomic_DNA"/>
</dbReference>
<feature type="transmembrane region" description="Helical" evidence="1">
    <location>
        <begin position="38"/>
        <end position="58"/>
    </location>
</feature>
<reference evidence="2 3" key="1">
    <citation type="submission" date="2019-11" db="EMBL/GenBank/DDBJ databases">
        <title>Genome sequences of 17 halophilic strains isolated from different environments.</title>
        <authorList>
            <person name="Furrow R.E."/>
        </authorList>
    </citation>
    <scope>NUCLEOTIDE SEQUENCE [LARGE SCALE GENOMIC DNA]</scope>
    <source>
        <strain evidence="2 3">22506_14_FS</strain>
    </source>
</reference>
<evidence type="ECO:0000313" key="3">
    <source>
        <dbReference type="Proteomes" id="UP000447833"/>
    </source>
</evidence>
<name>A0A845EVU3_9BACL</name>
<keyword evidence="1" id="KW-0812">Transmembrane</keyword>
<dbReference type="RefSeq" id="WP_160918046.1">
    <property type="nucleotide sequence ID" value="NZ_WMEY01000001.1"/>
</dbReference>
<protein>
    <submittedName>
        <fullName evidence="2">Uncharacterized protein</fullName>
    </submittedName>
</protein>
<dbReference type="AlphaFoldDB" id="A0A845EVU3"/>
<keyword evidence="1" id="KW-1133">Transmembrane helix</keyword>
<dbReference type="Proteomes" id="UP000447833">
    <property type="component" value="Unassembled WGS sequence"/>
</dbReference>
<gene>
    <name evidence="2" type="ORF">GLW07_02220</name>
</gene>
<organism evidence="2 3">
    <name type="scientific">Guptibacillus hwajinpoensis</name>
    <dbReference type="NCBI Taxonomy" id="208199"/>
    <lineage>
        <taxon>Bacteria</taxon>
        <taxon>Bacillati</taxon>
        <taxon>Bacillota</taxon>
        <taxon>Bacilli</taxon>
        <taxon>Bacillales</taxon>
        <taxon>Guptibacillaceae</taxon>
        <taxon>Guptibacillus</taxon>
    </lineage>
</organism>
<sequence length="89" mass="10091">MKIKRDNGIKVAAFLVGWFILIFGTIAGIIVWNISLSWSNGFVMIMTSFFFGVILLGLSQIMTYQELQLDEMEELKLIVKERTKNEGGS</sequence>
<comment type="caution">
    <text evidence="2">The sequence shown here is derived from an EMBL/GenBank/DDBJ whole genome shotgun (WGS) entry which is preliminary data.</text>
</comment>
<keyword evidence="1" id="KW-0472">Membrane</keyword>
<evidence type="ECO:0000256" key="1">
    <source>
        <dbReference type="SAM" id="Phobius"/>
    </source>
</evidence>
<accession>A0A845EVU3</accession>